<dbReference type="GO" id="GO:0004222">
    <property type="term" value="F:metalloendopeptidase activity"/>
    <property type="evidence" value="ECO:0007669"/>
    <property type="project" value="UniProtKB-UniRule"/>
</dbReference>
<keyword evidence="1" id="KW-0245">EGF-like domain</keyword>
<dbReference type="InterPro" id="IPR035914">
    <property type="entry name" value="Sperma_CUB_dom_sf"/>
</dbReference>
<evidence type="ECO:0000256" key="8">
    <source>
        <dbReference type="PROSITE-ProRule" id="PRU00059"/>
    </source>
</evidence>
<dbReference type="PROSITE" id="PS01180">
    <property type="entry name" value="CUB"/>
    <property type="match status" value="1"/>
</dbReference>
<evidence type="ECO:0000313" key="14">
    <source>
        <dbReference type="Proteomes" id="UP000694843"/>
    </source>
</evidence>
<keyword evidence="5 9" id="KW-0862">Zinc</keyword>
<dbReference type="GeneID" id="108680196"/>
<dbReference type="Pfam" id="PF00431">
    <property type="entry name" value="CUB"/>
    <property type="match status" value="1"/>
</dbReference>
<dbReference type="InterPro" id="IPR024079">
    <property type="entry name" value="MetalloPept_cat_dom_sf"/>
</dbReference>
<evidence type="ECO:0000259" key="12">
    <source>
        <dbReference type="PROSITE" id="PS01180"/>
    </source>
</evidence>
<feature type="active site" evidence="9">
    <location>
        <position position="181"/>
    </location>
</feature>
<gene>
    <name evidence="15" type="primary">LOC108680196</name>
</gene>
<dbReference type="Pfam" id="PF01400">
    <property type="entry name" value="Astacin"/>
    <property type="match status" value="1"/>
</dbReference>
<sequence length="581" mass="64039">MMRHLLALCFLVLAGAVVSAEDEEMSMPGRQIDELQLSDAEREALDLQLKRARNNPELNPDLYQGDIMLTDEQRKALEERKVMNDSSYWWPKAADGYVNVNYRFAAPSINQTMVRRAISSWETNTCIRFHEITSADGKPHLIFQDNNSGCNSNIGRIYFWNGQPVNLAPGCLTLLGIPVHEIGHAMGFNHEQSRSDRDDYVIVMFGNILTSMASNFDKRGTINFGVPYDYSSVMHYDSYAFTSNGNETLIAKNPYGQLFMGQRDGFSFMDKRIANLQYNCTAVYLRNCGATTDPCQNYGYYGPNCKCECPPGTSGTNCEILIKPYLDALVSTKSNNSRTITTEGVVTSPGYPAPIASVDEYIQIITAPACKKVRLTFTAFGLISRASASDNSCYFQQLIVRRSDILASQPYCGTEILSGQVFESVGNRMVLHFISRLNWVRPGYSATITFVQDQTSPNCTSTTSASTSTTTSTTTTRTTTTSTTTKPTTATPTTTKPTTTTPTTTTTSKPTTTTTKSTERTTTKPTTTTTKPTTTTTKPTTTTTKPTTTITIRTTTTTTKPTTTTIKPTTTKPIKVNNGRK</sequence>
<dbReference type="CDD" id="cd04280">
    <property type="entry name" value="ZnMc_astacin_like"/>
    <property type="match status" value="1"/>
</dbReference>
<name>A0A8B7PGM8_HYAAZ</name>
<dbReference type="InterPro" id="IPR000859">
    <property type="entry name" value="CUB_dom"/>
</dbReference>
<comment type="caution">
    <text evidence="8">Lacks conserved residue(s) required for the propagation of feature annotation.</text>
</comment>
<evidence type="ECO:0000256" key="9">
    <source>
        <dbReference type="PROSITE-ProRule" id="PRU01211"/>
    </source>
</evidence>
<keyword evidence="10" id="KW-0732">Signal</keyword>
<evidence type="ECO:0000256" key="2">
    <source>
        <dbReference type="ARBA" id="ARBA00022670"/>
    </source>
</evidence>
<feature type="binding site" evidence="9">
    <location>
        <position position="184"/>
    </location>
    <ligand>
        <name>Zn(2+)</name>
        <dbReference type="ChEBI" id="CHEBI:29105"/>
        <note>catalytic</note>
    </ligand>
</feature>
<feature type="compositionally biased region" description="Low complexity" evidence="11">
    <location>
        <begin position="523"/>
        <end position="575"/>
    </location>
</feature>
<feature type="region of interest" description="Disordered" evidence="11">
    <location>
        <begin position="454"/>
        <end position="581"/>
    </location>
</feature>
<dbReference type="Gene3D" id="3.40.390.10">
    <property type="entry name" value="Collagenase (Catalytic Domain)"/>
    <property type="match status" value="1"/>
</dbReference>
<accession>A0A8B7PGM8</accession>
<feature type="binding site" evidence="9">
    <location>
        <position position="180"/>
    </location>
    <ligand>
        <name>Zn(2+)</name>
        <dbReference type="ChEBI" id="CHEBI:29105"/>
        <note>catalytic</note>
    </ligand>
</feature>
<evidence type="ECO:0000256" key="7">
    <source>
        <dbReference type="ARBA" id="ARBA00023157"/>
    </source>
</evidence>
<evidence type="ECO:0000313" key="15">
    <source>
        <dbReference type="RefSeq" id="XP_018024456.1"/>
    </source>
</evidence>
<dbReference type="SUPFAM" id="SSF55486">
    <property type="entry name" value="Metalloproteases ('zincins'), catalytic domain"/>
    <property type="match status" value="1"/>
</dbReference>
<dbReference type="PROSITE" id="PS00022">
    <property type="entry name" value="EGF_1"/>
    <property type="match status" value="1"/>
</dbReference>
<dbReference type="CDD" id="cd00041">
    <property type="entry name" value="CUB"/>
    <property type="match status" value="1"/>
</dbReference>
<dbReference type="PANTHER" id="PTHR10127:SF877">
    <property type="entry name" value="ZINC METALLOPROTEINASE NAS-34"/>
    <property type="match status" value="1"/>
</dbReference>
<protein>
    <recommendedName>
        <fullName evidence="10">Metalloendopeptidase</fullName>
        <ecNumber evidence="10">3.4.24.-</ecNumber>
    </recommendedName>
</protein>
<dbReference type="AlphaFoldDB" id="A0A8B7PGM8"/>
<dbReference type="InterPro" id="IPR034035">
    <property type="entry name" value="Astacin-like_dom"/>
</dbReference>
<dbReference type="InterPro" id="IPR006026">
    <property type="entry name" value="Peptidase_Metallo"/>
</dbReference>
<feature type="binding site" evidence="9">
    <location>
        <position position="190"/>
    </location>
    <ligand>
        <name>Zn(2+)</name>
        <dbReference type="ChEBI" id="CHEBI:29105"/>
        <note>catalytic</note>
    </ligand>
</feature>
<feature type="domain" description="CUB" evidence="12">
    <location>
        <begin position="318"/>
        <end position="451"/>
    </location>
</feature>
<reference evidence="15" key="1">
    <citation type="submission" date="2025-08" db="UniProtKB">
        <authorList>
            <consortium name="RefSeq"/>
        </authorList>
    </citation>
    <scope>IDENTIFICATION</scope>
    <source>
        <tissue evidence="15">Whole organism</tissue>
    </source>
</reference>
<comment type="cofactor">
    <cofactor evidence="9 10">
        <name>Zn(2+)</name>
        <dbReference type="ChEBI" id="CHEBI:29105"/>
    </cofactor>
    <text evidence="9 10">Binds 1 zinc ion per subunit.</text>
</comment>
<keyword evidence="6 9" id="KW-0482">Metalloprotease</keyword>
<dbReference type="OrthoDB" id="10017459at2759"/>
<feature type="chain" id="PRO_5034309055" description="Metalloendopeptidase" evidence="10">
    <location>
        <begin position="21"/>
        <end position="581"/>
    </location>
</feature>
<dbReference type="SMART" id="SM00235">
    <property type="entry name" value="ZnMc"/>
    <property type="match status" value="1"/>
</dbReference>
<evidence type="ECO:0000256" key="5">
    <source>
        <dbReference type="ARBA" id="ARBA00022833"/>
    </source>
</evidence>
<evidence type="ECO:0000256" key="1">
    <source>
        <dbReference type="ARBA" id="ARBA00022536"/>
    </source>
</evidence>
<dbReference type="SUPFAM" id="SSF49854">
    <property type="entry name" value="Spermadhesin, CUB domain"/>
    <property type="match status" value="1"/>
</dbReference>
<evidence type="ECO:0000256" key="11">
    <source>
        <dbReference type="SAM" id="MobiDB-lite"/>
    </source>
</evidence>
<evidence type="ECO:0000256" key="4">
    <source>
        <dbReference type="ARBA" id="ARBA00022801"/>
    </source>
</evidence>
<keyword evidence="4 9" id="KW-0378">Hydrolase</keyword>
<keyword evidence="7" id="KW-1015">Disulfide bond</keyword>
<dbReference type="KEGG" id="hazt:108680196"/>
<dbReference type="SMART" id="SM00042">
    <property type="entry name" value="CUB"/>
    <property type="match status" value="1"/>
</dbReference>
<dbReference type="OMA" id="QYWARKS"/>
<dbReference type="PROSITE" id="PS51864">
    <property type="entry name" value="ASTACIN"/>
    <property type="match status" value="1"/>
</dbReference>
<dbReference type="GO" id="GO:0008270">
    <property type="term" value="F:zinc ion binding"/>
    <property type="evidence" value="ECO:0007669"/>
    <property type="project" value="UniProtKB-UniRule"/>
</dbReference>
<feature type="domain" description="Peptidase M12A" evidence="13">
    <location>
        <begin position="81"/>
        <end position="281"/>
    </location>
</feature>
<dbReference type="InterPro" id="IPR001506">
    <property type="entry name" value="Peptidase_M12A"/>
</dbReference>
<dbReference type="PRINTS" id="PR00480">
    <property type="entry name" value="ASTACIN"/>
</dbReference>
<dbReference type="EC" id="3.4.24.-" evidence="10"/>
<dbReference type="RefSeq" id="XP_018024456.1">
    <property type="nucleotide sequence ID" value="XM_018168967.2"/>
</dbReference>
<proteinExistence type="predicted"/>
<keyword evidence="2 9" id="KW-0645">Protease</keyword>
<feature type="signal peptide" evidence="10">
    <location>
        <begin position="1"/>
        <end position="20"/>
    </location>
</feature>
<dbReference type="InterPro" id="IPR000742">
    <property type="entry name" value="EGF"/>
</dbReference>
<dbReference type="Gene3D" id="2.60.120.290">
    <property type="entry name" value="Spermadhesin, CUB domain"/>
    <property type="match status" value="1"/>
</dbReference>
<dbReference type="GO" id="GO:0006508">
    <property type="term" value="P:proteolysis"/>
    <property type="evidence" value="ECO:0007669"/>
    <property type="project" value="UniProtKB-KW"/>
</dbReference>
<evidence type="ECO:0000256" key="3">
    <source>
        <dbReference type="ARBA" id="ARBA00022723"/>
    </source>
</evidence>
<dbReference type="Proteomes" id="UP000694843">
    <property type="component" value="Unplaced"/>
</dbReference>
<evidence type="ECO:0000256" key="6">
    <source>
        <dbReference type="ARBA" id="ARBA00023049"/>
    </source>
</evidence>
<keyword evidence="3 9" id="KW-0479">Metal-binding</keyword>
<evidence type="ECO:0000256" key="10">
    <source>
        <dbReference type="RuleBase" id="RU361183"/>
    </source>
</evidence>
<evidence type="ECO:0000259" key="13">
    <source>
        <dbReference type="PROSITE" id="PS51864"/>
    </source>
</evidence>
<keyword evidence="14" id="KW-1185">Reference proteome</keyword>
<dbReference type="PANTHER" id="PTHR10127">
    <property type="entry name" value="DISCOIDIN, CUB, EGF, LAMININ , AND ZINC METALLOPROTEASE DOMAIN CONTAINING"/>
    <property type="match status" value="1"/>
</dbReference>
<feature type="compositionally biased region" description="Low complexity" evidence="11">
    <location>
        <begin position="460"/>
        <end position="516"/>
    </location>
</feature>
<organism evidence="14 15">
    <name type="scientific">Hyalella azteca</name>
    <name type="common">Amphipod</name>
    <dbReference type="NCBI Taxonomy" id="294128"/>
    <lineage>
        <taxon>Eukaryota</taxon>
        <taxon>Metazoa</taxon>
        <taxon>Ecdysozoa</taxon>
        <taxon>Arthropoda</taxon>
        <taxon>Crustacea</taxon>
        <taxon>Multicrustacea</taxon>
        <taxon>Malacostraca</taxon>
        <taxon>Eumalacostraca</taxon>
        <taxon>Peracarida</taxon>
        <taxon>Amphipoda</taxon>
        <taxon>Senticaudata</taxon>
        <taxon>Talitrida</taxon>
        <taxon>Talitroidea</taxon>
        <taxon>Hyalellidae</taxon>
        <taxon>Hyalella</taxon>
    </lineage>
</organism>